<evidence type="ECO:0000313" key="12">
    <source>
        <dbReference type="Proteomes" id="UP000244810"/>
    </source>
</evidence>
<comment type="caution">
    <text evidence="11">The sequence shown here is derived from an EMBL/GenBank/DDBJ whole genome shotgun (WGS) entry which is preliminary data.</text>
</comment>
<dbReference type="EMBL" id="QDDR01000003">
    <property type="protein sequence ID" value="PVE48186.1"/>
    <property type="molecule type" value="Genomic_DNA"/>
</dbReference>
<gene>
    <name evidence="11" type="ORF">DDE23_08635</name>
</gene>
<accession>A0A2T7UUB1</accession>
<dbReference type="InterPro" id="IPR050264">
    <property type="entry name" value="Bact_CCA-adding_enz_type3_sf"/>
</dbReference>
<dbReference type="InterPro" id="IPR043519">
    <property type="entry name" value="NT_sf"/>
</dbReference>
<keyword evidence="12" id="KW-1185">Reference proteome</keyword>
<keyword evidence="2 8" id="KW-0808">Transferase</keyword>
<evidence type="ECO:0000256" key="8">
    <source>
        <dbReference type="RuleBase" id="RU003953"/>
    </source>
</evidence>
<dbReference type="InterPro" id="IPR032828">
    <property type="entry name" value="PolyA_RNA-bd"/>
</dbReference>
<feature type="domain" description="tRNA nucleotidyltransferase/poly(A) polymerase RNA and SrmB- binding" evidence="10">
    <location>
        <begin position="183"/>
        <end position="238"/>
    </location>
</feature>
<protein>
    <submittedName>
        <fullName evidence="11">CCA tRNA nucleotidyltransferase</fullName>
    </submittedName>
</protein>
<dbReference type="RefSeq" id="WP_107751559.1">
    <property type="nucleotide sequence ID" value="NZ_QBKF01000004.1"/>
</dbReference>
<dbReference type="Pfam" id="PF01743">
    <property type="entry name" value="PolyA_pol"/>
    <property type="match status" value="1"/>
</dbReference>
<dbReference type="PROSITE" id="PS51257">
    <property type="entry name" value="PROKAR_LIPOPROTEIN"/>
    <property type="match status" value="1"/>
</dbReference>
<dbReference type="SUPFAM" id="SSF81891">
    <property type="entry name" value="Poly A polymerase C-terminal region-like"/>
    <property type="match status" value="1"/>
</dbReference>
<keyword evidence="5" id="KW-0479">Metal-binding</keyword>
<evidence type="ECO:0000259" key="10">
    <source>
        <dbReference type="Pfam" id="PF12627"/>
    </source>
</evidence>
<evidence type="ECO:0000256" key="6">
    <source>
        <dbReference type="ARBA" id="ARBA00022741"/>
    </source>
</evidence>
<dbReference type="CDD" id="cd05398">
    <property type="entry name" value="NT_ClassII-CCAase"/>
    <property type="match status" value="1"/>
</dbReference>
<dbReference type="GO" id="GO:0000049">
    <property type="term" value="F:tRNA binding"/>
    <property type="evidence" value="ECO:0007669"/>
    <property type="project" value="TreeGrafter"/>
</dbReference>
<evidence type="ECO:0000256" key="1">
    <source>
        <dbReference type="ARBA" id="ARBA00001946"/>
    </source>
</evidence>
<comment type="cofactor">
    <cofactor evidence="1">
        <name>Mg(2+)</name>
        <dbReference type="ChEBI" id="CHEBI:18420"/>
    </cofactor>
</comment>
<dbReference type="Pfam" id="PF12627">
    <property type="entry name" value="PolyA_pol_RNAbd"/>
    <property type="match status" value="1"/>
</dbReference>
<sequence>MKVSGDWLDNPATQSVMGMLTGAGYHALAVGGCVRNALLGVPVADVDIATDALPETVSRLAETAGLKAVPTGIAHGTVTVVAGGEGFEVTTFRHDEESFGRHARVSFGASLQQDAARRDFTMNALYAQADGTLIDPLGGLPDLQARRLRFVGDPQARITEDYLRILRFFRFHAQYGDPEQGLDAEALAACAEHSAMLETLSRERVTAELKKLLDAPDPAPAIAAMAQSGVLLPVLPGAQPQALPVLVHLEGDKPGGWLRRLAVLTTEVETLRLSKAETRDFGKVRDAFSGIDSPAALGWRLGWRLGCDALLGRAALLETPPAPGWQAEVMRGAQADFPLKPRDLMPMLLGPDLGRALARAQEHWLAQDLKPDRAQLLALLGLA</sequence>
<keyword evidence="4" id="KW-0548">Nucleotidyltransferase</keyword>
<dbReference type="InterPro" id="IPR002646">
    <property type="entry name" value="PolA_pol_head_dom"/>
</dbReference>
<dbReference type="AlphaFoldDB" id="A0A2T7UUB1"/>
<dbReference type="GO" id="GO:0016779">
    <property type="term" value="F:nucleotidyltransferase activity"/>
    <property type="evidence" value="ECO:0007669"/>
    <property type="project" value="UniProtKB-KW"/>
</dbReference>
<dbReference type="OrthoDB" id="9805698at2"/>
<keyword evidence="6" id="KW-0547">Nucleotide-binding</keyword>
<dbReference type="GO" id="GO:0008033">
    <property type="term" value="P:tRNA processing"/>
    <property type="evidence" value="ECO:0007669"/>
    <property type="project" value="UniProtKB-KW"/>
</dbReference>
<evidence type="ECO:0000256" key="7">
    <source>
        <dbReference type="ARBA" id="ARBA00022842"/>
    </source>
</evidence>
<evidence type="ECO:0000259" key="9">
    <source>
        <dbReference type="Pfam" id="PF01743"/>
    </source>
</evidence>
<dbReference type="GO" id="GO:0046872">
    <property type="term" value="F:metal ion binding"/>
    <property type="evidence" value="ECO:0007669"/>
    <property type="project" value="UniProtKB-KW"/>
</dbReference>
<organism evidence="11 12">
    <name type="scientific">Pararhodobacter aggregans</name>
    <dbReference type="NCBI Taxonomy" id="404875"/>
    <lineage>
        <taxon>Bacteria</taxon>
        <taxon>Pseudomonadati</taxon>
        <taxon>Pseudomonadota</taxon>
        <taxon>Alphaproteobacteria</taxon>
        <taxon>Rhodobacterales</taxon>
        <taxon>Paracoccaceae</taxon>
        <taxon>Pararhodobacter</taxon>
    </lineage>
</organism>
<dbReference type="Gene3D" id="3.30.460.10">
    <property type="entry name" value="Beta Polymerase, domain 2"/>
    <property type="match status" value="1"/>
</dbReference>
<reference evidence="11 12" key="1">
    <citation type="journal article" date="2011" name="Syst. Appl. Microbiol.">
        <title>Defluviimonas denitrificans gen. nov., sp. nov., and Pararhodobacter aggregans gen. nov., sp. nov., non-phototrophic Rhodobacteraceae from the biofilter of a marine aquaculture.</title>
        <authorList>
            <person name="Foesel B.U."/>
            <person name="Drake H.L."/>
            <person name="Schramm A."/>
        </authorList>
    </citation>
    <scope>NUCLEOTIDE SEQUENCE [LARGE SCALE GENOMIC DNA]</scope>
    <source>
        <strain evidence="11 12">D1-19</strain>
    </source>
</reference>
<evidence type="ECO:0000256" key="3">
    <source>
        <dbReference type="ARBA" id="ARBA00022694"/>
    </source>
</evidence>
<feature type="domain" description="Poly A polymerase head" evidence="9">
    <location>
        <begin position="30"/>
        <end position="149"/>
    </location>
</feature>
<evidence type="ECO:0000313" key="11">
    <source>
        <dbReference type="EMBL" id="PVE48186.1"/>
    </source>
</evidence>
<dbReference type="PANTHER" id="PTHR46173">
    <property type="entry name" value="CCA TRNA NUCLEOTIDYLTRANSFERASE 1, MITOCHONDRIAL"/>
    <property type="match status" value="1"/>
</dbReference>
<keyword evidence="7" id="KW-0460">Magnesium</keyword>
<evidence type="ECO:0000256" key="5">
    <source>
        <dbReference type="ARBA" id="ARBA00022723"/>
    </source>
</evidence>
<dbReference type="GO" id="GO:0000166">
    <property type="term" value="F:nucleotide binding"/>
    <property type="evidence" value="ECO:0007669"/>
    <property type="project" value="UniProtKB-KW"/>
</dbReference>
<dbReference type="Proteomes" id="UP000244810">
    <property type="component" value="Unassembled WGS sequence"/>
</dbReference>
<keyword evidence="3" id="KW-0819">tRNA processing</keyword>
<evidence type="ECO:0000256" key="4">
    <source>
        <dbReference type="ARBA" id="ARBA00022695"/>
    </source>
</evidence>
<dbReference type="PANTHER" id="PTHR46173:SF1">
    <property type="entry name" value="CCA TRNA NUCLEOTIDYLTRANSFERASE 1, MITOCHONDRIAL"/>
    <property type="match status" value="1"/>
</dbReference>
<name>A0A2T7UUB1_9RHOB</name>
<keyword evidence="8" id="KW-0694">RNA-binding</keyword>
<dbReference type="SUPFAM" id="SSF81301">
    <property type="entry name" value="Nucleotidyltransferase"/>
    <property type="match status" value="1"/>
</dbReference>
<proteinExistence type="inferred from homology"/>
<comment type="similarity">
    <text evidence="8">Belongs to the tRNA nucleotidyltransferase/poly(A) polymerase family.</text>
</comment>
<dbReference type="Gene3D" id="1.10.3090.10">
    <property type="entry name" value="cca-adding enzyme, domain 2"/>
    <property type="match status" value="1"/>
</dbReference>
<evidence type="ECO:0000256" key="2">
    <source>
        <dbReference type="ARBA" id="ARBA00022679"/>
    </source>
</evidence>